<gene>
    <name evidence="2" type="primary">LOC100176091</name>
</gene>
<evidence type="ECO:0000313" key="3">
    <source>
        <dbReference type="Proteomes" id="UP000008144"/>
    </source>
</evidence>
<organism evidence="2 3">
    <name type="scientific">Ciona intestinalis</name>
    <name type="common">Transparent sea squirt</name>
    <name type="synonym">Ascidia intestinalis</name>
    <dbReference type="NCBI Taxonomy" id="7719"/>
    <lineage>
        <taxon>Eukaryota</taxon>
        <taxon>Metazoa</taxon>
        <taxon>Chordata</taxon>
        <taxon>Tunicata</taxon>
        <taxon>Ascidiacea</taxon>
        <taxon>Phlebobranchia</taxon>
        <taxon>Cionidae</taxon>
        <taxon>Ciona</taxon>
    </lineage>
</organism>
<evidence type="ECO:0000313" key="2">
    <source>
        <dbReference type="Ensembl" id="ENSCINP00000031755.1"/>
    </source>
</evidence>
<evidence type="ECO:0000256" key="1">
    <source>
        <dbReference type="SAM" id="Phobius"/>
    </source>
</evidence>
<keyword evidence="1" id="KW-0812">Transmembrane</keyword>
<dbReference type="RefSeq" id="XP_002127046.1">
    <property type="nucleotide sequence ID" value="XM_002127010.5"/>
</dbReference>
<dbReference type="EMBL" id="EAAA01001620">
    <property type="status" value="NOT_ANNOTATED_CDS"/>
    <property type="molecule type" value="Genomic_DNA"/>
</dbReference>
<reference evidence="2" key="2">
    <citation type="journal article" date="2008" name="Genome Biol.">
        <title>Improved genome assembly and evidence-based global gene model set for the chordate Ciona intestinalis: new insight into intron and operon populations.</title>
        <authorList>
            <person name="Satou Y."/>
            <person name="Mineta K."/>
            <person name="Ogasawara M."/>
            <person name="Sasakura Y."/>
            <person name="Shoguchi E."/>
            <person name="Ueno K."/>
            <person name="Yamada L."/>
            <person name="Matsumoto J."/>
            <person name="Wasserscheid J."/>
            <person name="Dewar K."/>
            <person name="Wiley G.B."/>
            <person name="Macmil S.L."/>
            <person name="Roe B.A."/>
            <person name="Zeller R.W."/>
            <person name="Hastings K.E."/>
            <person name="Lemaire P."/>
            <person name="Lindquist E."/>
            <person name="Endo T."/>
            <person name="Hotta K."/>
            <person name="Inaba K."/>
        </authorList>
    </citation>
    <scope>NUCLEOTIDE SEQUENCE [LARGE SCALE GENOMIC DNA]</scope>
    <source>
        <strain evidence="2">wild type</strain>
    </source>
</reference>
<dbReference type="KEGG" id="cin:100176091"/>
<sequence>MEKEYNHSDVTEEFIGNKGGELADDVIPMGLILFYAVMFVISMVFLYLSWIVFVRYVMPRDGYVTEELKLKIHRIVVRHGKKQPVLLEVSVGDSHSNGPLIP</sequence>
<name>H2XQ21_CIOIN</name>
<proteinExistence type="predicted"/>
<accession>A0A1W2WE79</accession>
<keyword evidence="1" id="KW-0472">Membrane</keyword>
<protein>
    <submittedName>
        <fullName evidence="2">Uncharacterized LOC100176091</fullName>
    </submittedName>
</protein>
<reference evidence="2" key="3">
    <citation type="submission" date="2025-08" db="UniProtKB">
        <authorList>
            <consortium name="Ensembl"/>
        </authorList>
    </citation>
    <scope>IDENTIFICATION</scope>
</reference>
<reference evidence="3" key="1">
    <citation type="journal article" date="2002" name="Science">
        <title>The draft genome of Ciona intestinalis: insights into chordate and vertebrate origins.</title>
        <authorList>
            <person name="Dehal P."/>
            <person name="Satou Y."/>
            <person name="Campbell R.K."/>
            <person name="Chapman J."/>
            <person name="Degnan B."/>
            <person name="De Tomaso A."/>
            <person name="Davidson B."/>
            <person name="Di Gregorio A."/>
            <person name="Gelpke M."/>
            <person name="Goodstein D.M."/>
            <person name="Harafuji N."/>
            <person name="Hastings K.E."/>
            <person name="Ho I."/>
            <person name="Hotta K."/>
            <person name="Huang W."/>
            <person name="Kawashima T."/>
            <person name="Lemaire P."/>
            <person name="Martinez D."/>
            <person name="Meinertzhagen I.A."/>
            <person name="Necula S."/>
            <person name="Nonaka M."/>
            <person name="Putnam N."/>
            <person name="Rash S."/>
            <person name="Saiga H."/>
            <person name="Satake M."/>
            <person name="Terry A."/>
            <person name="Yamada L."/>
            <person name="Wang H.G."/>
            <person name="Awazu S."/>
            <person name="Azumi K."/>
            <person name="Boore J."/>
            <person name="Branno M."/>
            <person name="Chin-Bow S."/>
            <person name="DeSantis R."/>
            <person name="Doyle S."/>
            <person name="Francino P."/>
            <person name="Keys D.N."/>
            <person name="Haga S."/>
            <person name="Hayashi H."/>
            <person name="Hino K."/>
            <person name="Imai K.S."/>
            <person name="Inaba K."/>
            <person name="Kano S."/>
            <person name="Kobayashi K."/>
            <person name="Kobayashi M."/>
            <person name="Lee B.I."/>
            <person name="Makabe K.W."/>
            <person name="Manohar C."/>
            <person name="Matassi G."/>
            <person name="Medina M."/>
            <person name="Mochizuki Y."/>
            <person name="Mount S."/>
            <person name="Morishita T."/>
            <person name="Miura S."/>
            <person name="Nakayama A."/>
            <person name="Nishizaka S."/>
            <person name="Nomoto H."/>
            <person name="Ohta F."/>
            <person name="Oishi K."/>
            <person name="Rigoutsos I."/>
            <person name="Sano M."/>
            <person name="Sasaki A."/>
            <person name="Sasakura Y."/>
            <person name="Shoguchi E."/>
            <person name="Shin-i T."/>
            <person name="Spagnuolo A."/>
            <person name="Stainier D."/>
            <person name="Suzuki M.M."/>
            <person name="Tassy O."/>
            <person name="Takatori N."/>
            <person name="Tokuoka M."/>
            <person name="Yagi K."/>
            <person name="Yoshizaki F."/>
            <person name="Wada S."/>
            <person name="Zhang C."/>
            <person name="Hyatt P.D."/>
            <person name="Larimer F."/>
            <person name="Detter C."/>
            <person name="Doggett N."/>
            <person name="Glavina T."/>
            <person name="Hawkins T."/>
            <person name="Richardson P."/>
            <person name="Lucas S."/>
            <person name="Kohara Y."/>
            <person name="Levine M."/>
            <person name="Satoh N."/>
            <person name="Rokhsar D.S."/>
        </authorList>
    </citation>
    <scope>NUCLEOTIDE SEQUENCE [LARGE SCALE GENOMIC DNA]</scope>
</reference>
<dbReference type="AlphaFoldDB" id="H2XQ21"/>
<keyword evidence="1" id="KW-1133">Transmembrane helix</keyword>
<dbReference type="InParanoid" id="H2XQ21"/>
<keyword evidence="3" id="KW-1185">Reference proteome</keyword>
<reference evidence="2" key="4">
    <citation type="submission" date="2025-09" db="UniProtKB">
        <authorList>
            <consortium name="Ensembl"/>
        </authorList>
    </citation>
    <scope>IDENTIFICATION</scope>
</reference>
<dbReference type="GeneID" id="100176091"/>
<accession>H2XQ21</accession>
<dbReference type="Ensembl" id="ENSCINT00000033235.1">
    <property type="protein sequence ID" value="ENSCINP00000031755.1"/>
    <property type="gene ID" value="ENSCING00000021523.1"/>
</dbReference>
<dbReference type="HOGENOM" id="CLU_2276451_0_0_1"/>
<dbReference type="Proteomes" id="UP000008144">
    <property type="component" value="Chromosome 3"/>
</dbReference>
<feature type="transmembrane region" description="Helical" evidence="1">
    <location>
        <begin position="32"/>
        <end position="53"/>
    </location>
</feature>